<dbReference type="EMBL" id="JAFCMP010000046">
    <property type="protein sequence ID" value="KAG5189643.1"/>
    <property type="molecule type" value="Genomic_DNA"/>
</dbReference>
<feature type="domain" description="Ferric oxidoreductase" evidence="7">
    <location>
        <begin position="207"/>
        <end position="340"/>
    </location>
</feature>
<dbReference type="Pfam" id="PF01794">
    <property type="entry name" value="Ferric_reduct"/>
    <property type="match status" value="1"/>
</dbReference>
<protein>
    <recommendedName>
        <fullName evidence="7">Ferric oxidoreductase domain-containing protein</fullName>
    </recommendedName>
</protein>
<evidence type="ECO:0000256" key="6">
    <source>
        <dbReference type="SAM" id="Phobius"/>
    </source>
</evidence>
<comment type="caution">
    <text evidence="8">The sequence shown here is derived from an EMBL/GenBank/DDBJ whole genome shotgun (WGS) entry which is preliminary data.</text>
</comment>
<evidence type="ECO:0000313" key="8">
    <source>
        <dbReference type="EMBL" id="KAG5189643.1"/>
    </source>
</evidence>
<dbReference type="GO" id="GO:0005886">
    <property type="term" value="C:plasma membrane"/>
    <property type="evidence" value="ECO:0007669"/>
    <property type="project" value="TreeGrafter"/>
</dbReference>
<keyword evidence="5 6" id="KW-0472">Membrane</keyword>
<evidence type="ECO:0000256" key="4">
    <source>
        <dbReference type="ARBA" id="ARBA00023002"/>
    </source>
</evidence>
<dbReference type="PANTHER" id="PTHR11972">
    <property type="entry name" value="NADPH OXIDASE"/>
    <property type="match status" value="1"/>
</dbReference>
<proteinExistence type="predicted"/>
<dbReference type="InterPro" id="IPR050369">
    <property type="entry name" value="RBOH/FRE"/>
</dbReference>
<evidence type="ECO:0000313" key="9">
    <source>
        <dbReference type="Proteomes" id="UP000664859"/>
    </source>
</evidence>
<dbReference type="Proteomes" id="UP000664859">
    <property type="component" value="Unassembled WGS sequence"/>
</dbReference>
<reference evidence="8" key="1">
    <citation type="submission" date="2021-02" db="EMBL/GenBank/DDBJ databases">
        <title>First Annotated Genome of the Yellow-green Alga Tribonema minus.</title>
        <authorList>
            <person name="Mahan K.M."/>
        </authorList>
    </citation>
    <scope>NUCLEOTIDE SEQUENCE</scope>
    <source>
        <strain evidence="8">UTEX B ZZ1240</strain>
    </source>
</reference>
<keyword evidence="3 6" id="KW-1133">Transmembrane helix</keyword>
<feature type="transmembrane region" description="Helical" evidence="6">
    <location>
        <begin position="240"/>
        <end position="267"/>
    </location>
</feature>
<organism evidence="8 9">
    <name type="scientific">Tribonema minus</name>
    <dbReference type="NCBI Taxonomy" id="303371"/>
    <lineage>
        <taxon>Eukaryota</taxon>
        <taxon>Sar</taxon>
        <taxon>Stramenopiles</taxon>
        <taxon>Ochrophyta</taxon>
        <taxon>PX clade</taxon>
        <taxon>Xanthophyceae</taxon>
        <taxon>Tribonematales</taxon>
        <taxon>Tribonemataceae</taxon>
        <taxon>Tribonema</taxon>
    </lineage>
</organism>
<keyword evidence="9" id="KW-1185">Reference proteome</keyword>
<dbReference type="OrthoDB" id="62564at2759"/>
<feature type="transmembrane region" description="Helical" evidence="6">
    <location>
        <begin position="5"/>
        <end position="23"/>
    </location>
</feature>
<keyword evidence="4" id="KW-0560">Oxidoreductase</keyword>
<dbReference type="GO" id="GO:0016491">
    <property type="term" value="F:oxidoreductase activity"/>
    <property type="evidence" value="ECO:0007669"/>
    <property type="project" value="UniProtKB-KW"/>
</dbReference>
<evidence type="ECO:0000256" key="3">
    <source>
        <dbReference type="ARBA" id="ARBA00022989"/>
    </source>
</evidence>
<evidence type="ECO:0000256" key="2">
    <source>
        <dbReference type="ARBA" id="ARBA00022692"/>
    </source>
</evidence>
<evidence type="ECO:0000256" key="1">
    <source>
        <dbReference type="ARBA" id="ARBA00004141"/>
    </source>
</evidence>
<gene>
    <name evidence="8" type="ORF">JKP88DRAFT_243158</name>
</gene>
<name>A0A835ZAT9_9STRA</name>
<dbReference type="InterPro" id="IPR013130">
    <property type="entry name" value="Fe3_Rdtase_TM_dom"/>
</dbReference>
<dbReference type="AlphaFoldDB" id="A0A835ZAT9"/>
<sequence length="910" mass="96757">MEPRVFQWGAVLAVWWILFWLAVGRTKWYREDVMQDPDNERFALKFGTTEDGEPFELRSSSHVTVMHTVIPVYVLVILGVLYEISWVRRHLWWLVEGGHGSGAEKDHRAPLSRAAALVSAAGAVTTRKLRVTSSIYASVGEITVITAWFASQVAAVAAAIVQAGDDYGARVGPCVDDAQQTCWLGKDPPEVAPSQSQYQLSRAAIALGFVAASDLMLVLLPASRTSRLWVGLGVPFERAIWYHTIIGHAFFCHIVLHAAMFVVYWLWFEGACWHHKADTLLTEIEVHHVFAMQDVSIPAGWTALAVGAPMWLASTAYVRRRCYSAFKALHWLALPLLYFAVTHWPGGSFVYISIPGALPQGANEAHAISVGLRGAPPGAERCGSGDCFTVYVKVCGHWTAAVAAMIGDGSGGSKVPALVVDTDGPYNRCQTLTSLCSADQNRILLIAGGAGITSFMGLLQDWGVAARAGVDVPVHAAPAARCSGAANAPRRHSCIRAPDLRCAADTQAGTSCFHVPQHPSKSSPMCAQRCAHPLQLAPLLNLRFAARRRRGDACVLQHCTLVEHLNRHANAEVALVYFNLVPLLNIDRAAVHTHSNIVNALVERSICRVVAEVTLVWVCRDMAELEFVGQFIPSVTAGCVAAATRLSLDLYCTLQRSLNAAAADADAEAGGKVAAAAATSTPSHVLTWPAADERLCSSAPHTEPRWRPAARDLALTTIGIGGAYCGWLLGWQEDAVNYWEGWLQNSMYFVFPAFGAAAALALWHAACAAVGAAFRHSAPSPAALSTGSSLTTCSGSVTPDGSDSAAASAAAAAAEPGSLFAKAGTSAAAAAVNTPPQRYTVTAGRPDIAAVLARERKRGSSAHHAGDSGAAAALLTPVLVSGPAPLLAHVNRCAAAARGAFRVEEFSFEF</sequence>
<accession>A0A835ZAT9</accession>
<keyword evidence="2 6" id="KW-0812">Transmembrane</keyword>
<evidence type="ECO:0000256" key="5">
    <source>
        <dbReference type="ARBA" id="ARBA00023136"/>
    </source>
</evidence>
<feature type="transmembrane region" description="Helical" evidence="6">
    <location>
        <begin position="64"/>
        <end position="82"/>
    </location>
</feature>
<comment type="subcellular location">
    <subcellularLocation>
        <location evidence="1">Membrane</location>
        <topology evidence="1">Multi-pass membrane protein</topology>
    </subcellularLocation>
</comment>
<evidence type="ECO:0000259" key="7">
    <source>
        <dbReference type="Pfam" id="PF01794"/>
    </source>
</evidence>